<dbReference type="Proteomes" id="UP001564626">
    <property type="component" value="Unassembled WGS sequence"/>
</dbReference>
<dbReference type="InterPro" id="IPR000731">
    <property type="entry name" value="SSD"/>
</dbReference>
<feature type="transmembrane region" description="Helical" evidence="7">
    <location>
        <begin position="278"/>
        <end position="297"/>
    </location>
</feature>
<dbReference type="Pfam" id="PF03176">
    <property type="entry name" value="MMPL"/>
    <property type="match status" value="2"/>
</dbReference>
<dbReference type="InterPro" id="IPR004869">
    <property type="entry name" value="MMPL_dom"/>
</dbReference>
<feature type="transmembrane region" description="Helical" evidence="7">
    <location>
        <begin position="364"/>
        <end position="384"/>
    </location>
</feature>
<dbReference type="Gene3D" id="1.20.1640.10">
    <property type="entry name" value="Multidrug efflux transporter AcrB transmembrane domain"/>
    <property type="match status" value="2"/>
</dbReference>
<evidence type="ECO:0000256" key="7">
    <source>
        <dbReference type="SAM" id="Phobius"/>
    </source>
</evidence>
<feature type="transmembrane region" description="Helical" evidence="7">
    <location>
        <begin position="229"/>
        <end position="251"/>
    </location>
</feature>
<feature type="transmembrane region" description="Helical" evidence="7">
    <location>
        <begin position="653"/>
        <end position="675"/>
    </location>
</feature>
<evidence type="ECO:0000313" key="10">
    <source>
        <dbReference type="Proteomes" id="UP001564626"/>
    </source>
</evidence>
<dbReference type="PANTHER" id="PTHR33406">
    <property type="entry name" value="MEMBRANE PROTEIN MJ1562-RELATED"/>
    <property type="match status" value="1"/>
</dbReference>
<evidence type="ECO:0000256" key="1">
    <source>
        <dbReference type="ARBA" id="ARBA00004651"/>
    </source>
</evidence>
<keyword evidence="10" id="KW-1185">Reference proteome</keyword>
<comment type="similarity">
    <text evidence="2">Belongs to the resistance-nodulation-cell division (RND) (TC 2.A.6) family. MmpL subfamily.</text>
</comment>
<protein>
    <submittedName>
        <fullName evidence="9">MMPL family transporter</fullName>
    </submittedName>
</protein>
<feature type="transmembrane region" description="Helical" evidence="7">
    <location>
        <begin position="537"/>
        <end position="558"/>
    </location>
</feature>
<feature type="transmembrane region" description="Helical" evidence="7">
    <location>
        <begin position="578"/>
        <end position="598"/>
    </location>
</feature>
<dbReference type="InterPro" id="IPR050545">
    <property type="entry name" value="Mycobact_MmpL"/>
</dbReference>
<accession>A0ABV4CP70</accession>
<evidence type="ECO:0000313" key="9">
    <source>
        <dbReference type="EMBL" id="MEY8041937.1"/>
    </source>
</evidence>
<dbReference type="EMBL" id="JBGEHV010000045">
    <property type="protein sequence ID" value="MEY8041937.1"/>
    <property type="molecule type" value="Genomic_DNA"/>
</dbReference>
<feature type="transmembrane region" description="Helical" evidence="7">
    <location>
        <begin position="626"/>
        <end position="647"/>
    </location>
</feature>
<feature type="domain" description="SSD" evidence="8">
    <location>
        <begin position="203"/>
        <end position="328"/>
    </location>
</feature>
<evidence type="ECO:0000256" key="2">
    <source>
        <dbReference type="ARBA" id="ARBA00010157"/>
    </source>
</evidence>
<comment type="subcellular location">
    <subcellularLocation>
        <location evidence="1">Cell membrane</location>
        <topology evidence="1">Multi-pass membrane protein</topology>
    </subcellularLocation>
</comment>
<keyword evidence="4 7" id="KW-0812">Transmembrane</keyword>
<gene>
    <name evidence="9" type="ORF">AB8O55_21205</name>
</gene>
<evidence type="ECO:0000256" key="6">
    <source>
        <dbReference type="ARBA" id="ARBA00023136"/>
    </source>
</evidence>
<evidence type="ECO:0000259" key="8">
    <source>
        <dbReference type="PROSITE" id="PS50156"/>
    </source>
</evidence>
<proteinExistence type="inferred from homology"/>
<dbReference type="RefSeq" id="WP_345360206.1">
    <property type="nucleotide sequence ID" value="NZ_BAABII010000004.1"/>
</dbReference>
<keyword evidence="6 7" id="KW-0472">Membrane</keyword>
<name>A0ABV4CP70_9PSEU</name>
<dbReference type="PANTHER" id="PTHR33406:SF11">
    <property type="entry name" value="MEMBRANE PROTEIN SCO6666-RELATED"/>
    <property type="match status" value="1"/>
</dbReference>
<dbReference type="PROSITE" id="PS50156">
    <property type="entry name" value="SSD"/>
    <property type="match status" value="1"/>
</dbReference>
<dbReference type="SUPFAM" id="SSF82866">
    <property type="entry name" value="Multidrug efflux transporter AcrB transmembrane domain"/>
    <property type="match status" value="2"/>
</dbReference>
<evidence type="ECO:0000256" key="4">
    <source>
        <dbReference type="ARBA" id="ARBA00022692"/>
    </source>
</evidence>
<feature type="transmembrane region" description="Helical" evidence="7">
    <location>
        <begin position="303"/>
        <end position="326"/>
    </location>
</feature>
<sequence length="711" mass="74090">MFASWGSFAFRHRRVVLIAILLAVIGGGTWGLGVFDRMSQGGYEAPGSEAVAAADLAEQAQGTSGDLVVVYQAPDGRTIDEPQYAQDINRVLGDLPPDAVSGVTSYWQLPAPQLANDDRTAGIASVELAGADMAAKTASYEKVADSFEVAGLDSHVAGMIPMQASVEEHATSDLVMAEAVSLPITLVLLVLIFGGLVAASLPVLVGGLAVFGSLGLLHLVSLFSDVNVFAVNVASLLGLGLAIDYGLFIVGRFREEMSTGMATGEAVRRSVASAGRTVAFSATLLVIALGGLTLFPQSFLKSLAYGGMAAVGLAAVISLTVLPAMLGMLGPRIDKLAVPWRKNRPATDDNGWSRFATKVMKRPLLTAVPIVAVLGVLAAPFFNVQFGTPDERMLPEGDPSRQAIETLRAEFPAMSDNGIQVVLDGTAAPADVQRFTEEVGAVDGVTQVAPSAQQGEVTVLSAGIQGDPYGDQANAAVEAIRDLPAPAGSEVLVGGPTALNVDSLQATAEALPLVAAVLIGATLVLMFFAFGSILLPVKAVVMSALSLLATFGVLTWIFVQGHGAELIGVTPSPLEVGIVVLMASVVFGLSTDYEVFLLSRMVEARAGGASTEEAVRVGLSRTGRMITAAALLLIVVTGAFAFSQVTIMRFVGIGMIFALALDATVVRMILVPAVLKLMGRSAWWAPGPLQRMQQKAGIHESEDQRELESVR</sequence>
<keyword evidence="5 7" id="KW-1133">Transmembrane helix</keyword>
<keyword evidence="3" id="KW-1003">Cell membrane</keyword>
<comment type="caution">
    <text evidence="9">The sequence shown here is derived from an EMBL/GenBank/DDBJ whole genome shotgun (WGS) entry which is preliminary data.</text>
</comment>
<evidence type="ECO:0000256" key="5">
    <source>
        <dbReference type="ARBA" id="ARBA00022989"/>
    </source>
</evidence>
<evidence type="ECO:0000256" key="3">
    <source>
        <dbReference type="ARBA" id="ARBA00022475"/>
    </source>
</evidence>
<feature type="transmembrane region" description="Helical" evidence="7">
    <location>
        <begin position="510"/>
        <end position="530"/>
    </location>
</feature>
<organism evidence="9 10">
    <name type="scientific">Saccharopolyspora cebuensis</name>
    <dbReference type="NCBI Taxonomy" id="418759"/>
    <lineage>
        <taxon>Bacteria</taxon>
        <taxon>Bacillati</taxon>
        <taxon>Actinomycetota</taxon>
        <taxon>Actinomycetes</taxon>
        <taxon>Pseudonocardiales</taxon>
        <taxon>Pseudonocardiaceae</taxon>
        <taxon>Saccharopolyspora</taxon>
    </lineage>
</organism>
<reference evidence="9 10" key="1">
    <citation type="submission" date="2024-08" db="EMBL/GenBank/DDBJ databases">
        <title>Genome mining of Saccharopolyspora cebuensis PGLac3 from Nigerian medicinal plant.</title>
        <authorList>
            <person name="Ezeobiora C.E."/>
            <person name="Igbokwe N.H."/>
            <person name="Amin D.H."/>
            <person name="Mendie U.E."/>
        </authorList>
    </citation>
    <scope>NUCLEOTIDE SEQUENCE [LARGE SCALE GENOMIC DNA]</scope>
    <source>
        <strain evidence="9 10">PGLac3</strain>
    </source>
</reference>